<evidence type="ECO:0000256" key="7">
    <source>
        <dbReference type="ARBA" id="ARBA00022918"/>
    </source>
</evidence>
<evidence type="ECO:0000256" key="1">
    <source>
        <dbReference type="ARBA" id="ARBA00022722"/>
    </source>
</evidence>
<keyword evidence="9" id="KW-0233">DNA recombination</keyword>
<evidence type="ECO:0000256" key="9">
    <source>
        <dbReference type="ARBA" id="ARBA00023172"/>
    </source>
</evidence>
<protein>
    <recommendedName>
        <fullName evidence="10">Retroviral polymerase SH3-like domain-containing protein</fullName>
    </recommendedName>
</protein>
<keyword evidence="8" id="KW-0808">Transferase</keyword>
<keyword evidence="8" id="KW-0548">Nucleotidyltransferase</keyword>
<dbReference type="InterPro" id="IPR039537">
    <property type="entry name" value="Retrotran_Ty1/copia-like"/>
</dbReference>
<dbReference type="GO" id="GO:0003964">
    <property type="term" value="F:RNA-directed DNA polymerase activity"/>
    <property type="evidence" value="ECO:0007669"/>
    <property type="project" value="UniProtKB-KW"/>
</dbReference>
<dbReference type="GO" id="GO:0016787">
    <property type="term" value="F:hydrolase activity"/>
    <property type="evidence" value="ECO:0007669"/>
    <property type="project" value="UniProtKB-KW"/>
</dbReference>
<evidence type="ECO:0000256" key="2">
    <source>
        <dbReference type="ARBA" id="ARBA00022723"/>
    </source>
</evidence>
<keyword evidence="7" id="KW-0695">RNA-directed DNA polymerase</keyword>
<name>A0AAP0ATV6_9ASPA</name>
<evidence type="ECO:0000256" key="5">
    <source>
        <dbReference type="ARBA" id="ARBA00022842"/>
    </source>
</evidence>
<evidence type="ECO:0000256" key="6">
    <source>
        <dbReference type="ARBA" id="ARBA00022908"/>
    </source>
</evidence>
<dbReference type="AlphaFoldDB" id="A0AAP0ATV6"/>
<dbReference type="SUPFAM" id="SSF53098">
    <property type="entry name" value="Ribonuclease H-like"/>
    <property type="match status" value="1"/>
</dbReference>
<dbReference type="Gene3D" id="3.30.420.10">
    <property type="entry name" value="Ribonuclease H-like superfamily/Ribonuclease H"/>
    <property type="match status" value="1"/>
</dbReference>
<dbReference type="GO" id="GO:0006310">
    <property type="term" value="P:DNA recombination"/>
    <property type="evidence" value="ECO:0007669"/>
    <property type="project" value="UniProtKB-KW"/>
</dbReference>
<dbReference type="Pfam" id="PF25597">
    <property type="entry name" value="SH3_retrovirus"/>
    <property type="match status" value="1"/>
</dbReference>
<dbReference type="InterPro" id="IPR012337">
    <property type="entry name" value="RNaseH-like_sf"/>
</dbReference>
<evidence type="ECO:0000256" key="3">
    <source>
        <dbReference type="ARBA" id="ARBA00022759"/>
    </source>
</evidence>
<keyword evidence="1" id="KW-0540">Nuclease</keyword>
<dbReference type="Proteomes" id="UP001418222">
    <property type="component" value="Unassembled WGS sequence"/>
</dbReference>
<keyword evidence="2" id="KW-0479">Metal-binding</keyword>
<dbReference type="GO" id="GO:0003676">
    <property type="term" value="F:nucleic acid binding"/>
    <property type="evidence" value="ECO:0007669"/>
    <property type="project" value="InterPro"/>
</dbReference>
<dbReference type="GO" id="GO:0046872">
    <property type="term" value="F:metal ion binding"/>
    <property type="evidence" value="ECO:0007669"/>
    <property type="project" value="UniProtKB-KW"/>
</dbReference>
<comment type="caution">
    <text evidence="11">The sequence shown here is derived from an EMBL/GenBank/DDBJ whole genome shotgun (WGS) entry which is preliminary data.</text>
</comment>
<feature type="domain" description="Retroviral polymerase SH3-like" evidence="10">
    <location>
        <begin position="333"/>
        <end position="395"/>
    </location>
</feature>
<sequence>MRGELAMSPTPSAGSRLDLDLGLELLTLTSDDRTVVGPPLVEYGLYTVQQEERLGQSTIFAQAGKPVGLARKLDETDDLSFYLRGRWRGDESKFSFLQNYKDNDVIVTADDTVHAVKKEVTISLDDEYYVLFVPSEVKFRRNVSAIKVDITHVRKRVKDLFVLTTNSYVENMRVNDNDVIWHKRLEHVEIDKLKVMTIRDPVHGLPNLSSFRDVMSVWDVSMGILYEGEVRGVREVCGVQGARGGKHGIRKELTCAHTPQQNEVAERKIRHLTKTCKCWLHAKDIPRAFWAEGMTCATYVINWMPLSTNNMKSPHELMFKEKPSIEHLRVFESTCYVHVPDAFRMKPDAKAQKLVFVGYDEMKKGWKCMDPETRKFVVSRDVVFDELTSFQDSSSVELQENKSDKGQGEAVRDLLVELPVSPGAAVSCGSGAKASESGSRGSDALVCPRGELVQKKKQKWWIRVKHCGGPKGLLFHQLDIGTGTW</sequence>
<organism evidence="11 12">
    <name type="scientific">Platanthera zijinensis</name>
    <dbReference type="NCBI Taxonomy" id="2320716"/>
    <lineage>
        <taxon>Eukaryota</taxon>
        <taxon>Viridiplantae</taxon>
        <taxon>Streptophyta</taxon>
        <taxon>Embryophyta</taxon>
        <taxon>Tracheophyta</taxon>
        <taxon>Spermatophyta</taxon>
        <taxon>Magnoliopsida</taxon>
        <taxon>Liliopsida</taxon>
        <taxon>Asparagales</taxon>
        <taxon>Orchidaceae</taxon>
        <taxon>Orchidoideae</taxon>
        <taxon>Orchideae</taxon>
        <taxon>Orchidinae</taxon>
        <taxon>Platanthera</taxon>
    </lineage>
</organism>
<dbReference type="PANTHER" id="PTHR42648">
    <property type="entry name" value="TRANSPOSASE, PUTATIVE-RELATED"/>
    <property type="match status" value="1"/>
</dbReference>
<keyword evidence="8" id="KW-0239">DNA-directed DNA polymerase</keyword>
<dbReference type="EMBL" id="JBBWWQ010000021">
    <property type="protein sequence ID" value="KAK8914445.1"/>
    <property type="molecule type" value="Genomic_DNA"/>
</dbReference>
<evidence type="ECO:0000256" key="4">
    <source>
        <dbReference type="ARBA" id="ARBA00022801"/>
    </source>
</evidence>
<dbReference type="InterPro" id="IPR036397">
    <property type="entry name" value="RNaseH_sf"/>
</dbReference>
<evidence type="ECO:0000259" key="10">
    <source>
        <dbReference type="Pfam" id="PF25597"/>
    </source>
</evidence>
<keyword evidence="12" id="KW-1185">Reference proteome</keyword>
<accession>A0AAP0ATV6</accession>
<dbReference type="InterPro" id="IPR057670">
    <property type="entry name" value="SH3_retrovirus"/>
</dbReference>
<dbReference type="PANTHER" id="PTHR42648:SF11">
    <property type="entry name" value="TRANSPOSON TY4-P GAG-POL POLYPROTEIN"/>
    <property type="match status" value="1"/>
</dbReference>
<keyword evidence="5" id="KW-0460">Magnesium</keyword>
<dbReference type="GO" id="GO:0003887">
    <property type="term" value="F:DNA-directed DNA polymerase activity"/>
    <property type="evidence" value="ECO:0007669"/>
    <property type="project" value="UniProtKB-KW"/>
</dbReference>
<evidence type="ECO:0000313" key="12">
    <source>
        <dbReference type="Proteomes" id="UP001418222"/>
    </source>
</evidence>
<keyword evidence="3" id="KW-0255">Endonuclease</keyword>
<proteinExistence type="predicted"/>
<keyword evidence="4" id="KW-0378">Hydrolase</keyword>
<evidence type="ECO:0000313" key="11">
    <source>
        <dbReference type="EMBL" id="KAK8914445.1"/>
    </source>
</evidence>
<gene>
    <name evidence="11" type="ORF">KSP39_PZI024364</name>
</gene>
<reference evidence="11 12" key="1">
    <citation type="journal article" date="2022" name="Nat. Plants">
        <title>Genomes of leafy and leafless Platanthera orchids illuminate the evolution of mycoheterotrophy.</title>
        <authorList>
            <person name="Li M.H."/>
            <person name="Liu K.W."/>
            <person name="Li Z."/>
            <person name="Lu H.C."/>
            <person name="Ye Q.L."/>
            <person name="Zhang D."/>
            <person name="Wang J.Y."/>
            <person name="Li Y.F."/>
            <person name="Zhong Z.M."/>
            <person name="Liu X."/>
            <person name="Yu X."/>
            <person name="Liu D.K."/>
            <person name="Tu X.D."/>
            <person name="Liu B."/>
            <person name="Hao Y."/>
            <person name="Liao X.Y."/>
            <person name="Jiang Y.T."/>
            <person name="Sun W.H."/>
            <person name="Chen J."/>
            <person name="Chen Y.Q."/>
            <person name="Ai Y."/>
            <person name="Zhai J.W."/>
            <person name="Wu S.S."/>
            <person name="Zhou Z."/>
            <person name="Hsiao Y.Y."/>
            <person name="Wu W.L."/>
            <person name="Chen Y.Y."/>
            <person name="Lin Y.F."/>
            <person name="Hsu J.L."/>
            <person name="Li C.Y."/>
            <person name="Wang Z.W."/>
            <person name="Zhao X."/>
            <person name="Zhong W.Y."/>
            <person name="Ma X.K."/>
            <person name="Ma L."/>
            <person name="Huang J."/>
            <person name="Chen G.Z."/>
            <person name="Huang M.Z."/>
            <person name="Huang L."/>
            <person name="Peng D.H."/>
            <person name="Luo Y.B."/>
            <person name="Zou S.Q."/>
            <person name="Chen S.P."/>
            <person name="Lan S."/>
            <person name="Tsai W.C."/>
            <person name="Van de Peer Y."/>
            <person name="Liu Z.J."/>
        </authorList>
    </citation>
    <scope>NUCLEOTIDE SEQUENCE [LARGE SCALE GENOMIC DNA]</scope>
    <source>
        <strain evidence="11">Lor287</strain>
    </source>
</reference>
<dbReference type="GO" id="GO:0004519">
    <property type="term" value="F:endonuclease activity"/>
    <property type="evidence" value="ECO:0007669"/>
    <property type="project" value="UniProtKB-KW"/>
</dbReference>
<keyword evidence="6" id="KW-0229">DNA integration</keyword>
<evidence type="ECO:0000256" key="8">
    <source>
        <dbReference type="ARBA" id="ARBA00022932"/>
    </source>
</evidence>
<dbReference type="GO" id="GO:0015074">
    <property type="term" value="P:DNA integration"/>
    <property type="evidence" value="ECO:0007669"/>
    <property type="project" value="UniProtKB-KW"/>
</dbReference>